<accession>A0ABP9P667</accession>
<proteinExistence type="predicted"/>
<dbReference type="Proteomes" id="UP001499852">
    <property type="component" value="Unassembled WGS sequence"/>
</dbReference>
<keyword evidence="4" id="KW-1185">Reference proteome</keyword>
<organism evidence="3 4">
    <name type="scientific">Prosthecobacter algae</name>
    <dbReference type="NCBI Taxonomy" id="1144682"/>
    <lineage>
        <taxon>Bacteria</taxon>
        <taxon>Pseudomonadati</taxon>
        <taxon>Verrucomicrobiota</taxon>
        <taxon>Verrucomicrobiia</taxon>
        <taxon>Verrucomicrobiales</taxon>
        <taxon>Verrucomicrobiaceae</taxon>
        <taxon>Prosthecobacter</taxon>
    </lineage>
</organism>
<dbReference type="Gene3D" id="2.60.120.380">
    <property type="match status" value="1"/>
</dbReference>
<feature type="coiled-coil region" evidence="1">
    <location>
        <begin position="673"/>
        <end position="725"/>
    </location>
</feature>
<reference evidence="4" key="1">
    <citation type="journal article" date="2019" name="Int. J. Syst. Evol. Microbiol.">
        <title>The Global Catalogue of Microorganisms (GCM) 10K type strain sequencing project: providing services to taxonomists for standard genome sequencing and annotation.</title>
        <authorList>
            <consortium name="The Broad Institute Genomics Platform"/>
            <consortium name="The Broad Institute Genome Sequencing Center for Infectious Disease"/>
            <person name="Wu L."/>
            <person name="Ma J."/>
        </authorList>
    </citation>
    <scope>NUCLEOTIDE SEQUENCE [LARGE SCALE GENOMIC DNA]</scope>
    <source>
        <strain evidence="4">JCM 18053</strain>
    </source>
</reference>
<dbReference type="RefSeq" id="WP_345736632.1">
    <property type="nucleotide sequence ID" value="NZ_BAABIA010000004.1"/>
</dbReference>
<evidence type="ECO:0000313" key="3">
    <source>
        <dbReference type="EMBL" id="GAA5140922.1"/>
    </source>
</evidence>
<keyword evidence="2" id="KW-0732">Signal</keyword>
<gene>
    <name evidence="3" type="ORF">GCM10023213_24260</name>
</gene>
<dbReference type="EMBL" id="BAABIA010000004">
    <property type="protein sequence ID" value="GAA5140922.1"/>
    <property type="molecule type" value="Genomic_DNA"/>
</dbReference>
<keyword evidence="1" id="KW-0175">Coiled coil</keyword>
<evidence type="ECO:0000256" key="2">
    <source>
        <dbReference type="SAM" id="SignalP"/>
    </source>
</evidence>
<sequence>MRFPRPTMMHRHALAIAALFLCPVMALLAQATFPTPILTSLAPLGGKPGSKVEMQFKGADLDGAKTLLLSSLRSAYSRSLPLEAQAGKKGVLTVQLPDDLPHDLYDARLTGRYGVSNPRVFQVSNLAVVESPGTNVKAATALKVPLDSAIQGVFKDGVPHWFAFDAKKGQRVLAVFVGAAFNSRVSLVGTVMDGAGREVARMRDGLLDFAAPADGVFKLRVNDLMYGSGDEFGYRLSLTTGAVVWGVAGEMVYGWNLPGGKVVEGLKVSQGQPLQRLQAEASLVSRLMADSPFHPYLLGKETESPEVQAGVTAVQVGEEFSGWFPARGTARVFDLAFKAGDRFTIEVVSQQSGLPTDPILAIESVKKDAAGKETLTLQADVNDPAASLPAPGVRMMRLDPLYAYEAKADGVFRLSLSDPLNAANGRRYPYRLRISKAGDNRLDHAIALHPTLPPVAAVGPYEMASANVWRQGMTALEVVLPGRTPQSAAAELTVSELPAGVTCLGGFVGPGQSLGYIGFRASGDAPMGAAILGGLKRTAFLSWAVKDTGREAMHTRIAGAPALGVVAEQAPVLIESATTGVQEVAADGTLELAFKAVRHGSFTDALKLKVLGLVDVAKAPELAIPAKANEGKLTLDMKALKLTPGEYGFILQGPAKMPFRREAAAVAGADTAAKKAAQAQSEAKKELEAAKAALKAIKPEDKPGLAAAQAKADAAAKKLAQADQMKVTAEKAAKDLAAKNPAKDTTFIVYSNPIRIRVKEPAKK</sequence>
<comment type="caution">
    <text evidence="3">The sequence shown here is derived from an EMBL/GenBank/DDBJ whole genome shotgun (WGS) entry which is preliminary data.</text>
</comment>
<feature type="chain" id="PRO_5046728509" evidence="2">
    <location>
        <begin position="32"/>
        <end position="764"/>
    </location>
</feature>
<protein>
    <submittedName>
        <fullName evidence="3">Uncharacterized protein</fullName>
    </submittedName>
</protein>
<feature type="signal peptide" evidence="2">
    <location>
        <begin position="1"/>
        <end position="31"/>
    </location>
</feature>
<evidence type="ECO:0000313" key="4">
    <source>
        <dbReference type="Proteomes" id="UP001499852"/>
    </source>
</evidence>
<evidence type="ECO:0000256" key="1">
    <source>
        <dbReference type="SAM" id="Coils"/>
    </source>
</evidence>
<name>A0ABP9P667_9BACT</name>